<dbReference type="FunFam" id="2.60.40.60:FF:000020">
    <property type="entry name" value="Dachsous cadherin-related 1b"/>
    <property type="match status" value="2"/>
</dbReference>
<feature type="domain" description="Cadherin" evidence="13">
    <location>
        <begin position="388"/>
        <end position="494"/>
    </location>
</feature>
<dbReference type="FunFam" id="2.60.40.60:FF:000002">
    <property type="entry name" value="Protocadherin alpha 2"/>
    <property type="match status" value="1"/>
</dbReference>
<keyword evidence="6 11" id="KW-0106">Calcium</keyword>
<dbReference type="PANTHER" id="PTHR24028:SF146">
    <property type="entry name" value="CADHERIN 96CB, ISOFORM D-RELATED"/>
    <property type="match status" value="1"/>
</dbReference>
<evidence type="ECO:0000256" key="3">
    <source>
        <dbReference type="ARBA" id="ARBA00022692"/>
    </source>
</evidence>
<dbReference type="GO" id="GO:0007156">
    <property type="term" value="P:homophilic cell adhesion via plasma membrane adhesion molecules"/>
    <property type="evidence" value="ECO:0007669"/>
    <property type="project" value="InterPro"/>
</dbReference>
<dbReference type="InterPro" id="IPR013164">
    <property type="entry name" value="Cadherin_N"/>
</dbReference>
<dbReference type="Pfam" id="PF08266">
    <property type="entry name" value="Cadherin_2"/>
    <property type="match status" value="1"/>
</dbReference>
<feature type="domain" description="Cadherin" evidence="13">
    <location>
        <begin position="263"/>
        <end position="371"/>
    </location>
</feature>
<sequence length="1088" mass="120771">MCRYFSLQEVFSFIYSMELIYLVLACLCALDYCQAQDHIYRTNEETGKGHYVGNVPQDIGLAPLPPNGQKRSYRIMNGGDKISVDAVSGDLKTAMQLDREVLCPDNPDQCEINVEVLVVPPFRLLNLLFIVNDLNDNAPKFPTEIIKKDISESAIVGSAIRLDSAIDPDLKLNSIQNYKISSSPPSRKDKNGVSVPYFRLDIIQNIDGTKIPQLNLTQSLDREQVDSYELLLYAIDGGSTALTGTATVQISVTDSNDNQPEFPQDSYVREIPESMQPGSLVIQVTASDLDAGSNADIEYTFPTVVNDHDRSLFDLDSETGAITIKEPGLDFENKNIHHLTVEARDRGPNPASAYTTVTVKVLDVNDEAPHIDVSFMDFVEKKIDDTGSVAPNSVLIKEDIANETYIAFVTVTDRDTGKNGRVVCHIKQPSSFELKDLDQDQNRYLIRTKNLLDRETERYHKIEIVATDEGSPSLSNTTTVLVELLDINDNAPKFGKPEYIVDVSENVDHGERVTEILAQDPDAGANAQITYSIRPTYENTVTPFTIDADTGIVRFANDATKLDAENATEPFALTVTATDNGDPRLSSTTLLTIKVMDENDNVPVFRKKIYDFRIREDSKRGTYVGQVIADDADVDKTTNARITYSFAHDSNEPNPFTLKEETGEIHFDGEQSQIDREARDSRPYILTVEAWDNGKDPTSDRATVEIYLEDVNDNSPSIVFPNVTRDIAIVYIVPQQEMDETLSEAVDGTDAPSDEEAMDYLLESSELSVAQQVIRIGTSESPMQSHPPLQVPVLVTQIRAVDRDASENGHVRYSLVDGNVNDYFSVDMSSGNITLNLKNEDALRAMKRGCHVIKISVSDLGKPVPMTTPAWVNIYITDSTPGTVNISDAMKDCQNNSFFPVIFAPDDDEIGAASSSNLLFILIVTFVAVFAIILIITIALLIKYKCRCAKDKKSRTYNCQQAADVYSEHSYAQGSPIVKKGRGKGSPFGDRTARLHLPNGTADSRSSNFSEWTASQMQISQVSSDWDFPQKPQPVPLHPAFAFPRHRSMVTYTDSNIHPPYVASTPHIPRHYSHSYFYDEVPCLATVV</sequence>
<reference evidence="14" key="1">
    <citation type="submission" date="2020-04" db="EMBL/GenBank/DDBJ databases">
        <authorList>
            <person name="Neveu A P."/>
        </authorList>
    </citation>
    <scope>NUCLEOTIDE SEQUENCE</scope>
    <source>
        <tissue evidence="14">Whole embryo</tissue>
    </source>
</reference>
<evidence type="ECO:0000259" key="13">
    <source>
        <dbReference type="PROSITE" id="PS50268"/>
    </source>
</evidence>
<feature type="domain" description="Cadherin" evidence="13">
    <location>
        <begin position="495"/>
        <end position="605"/>
    </location>
</feature>
<protein>
    <submittedName>
        <fullName evidence="14">Protocadherin-11 X-linked</fullName>
    </submittedName>
</protein>
<keyword evidence="3 12" id="KW-0812">Transmembrane</keyword>
<keyword evidence="2" id="KW-1003">Cell membrane</keyword>
<dbReference type="GO" id="GO:0005509">
    <property type="term" value="F:calcium ion binding"/>
    <property type="evidence" value="ECO:0007669"/>
    <property type="project" value="UniProtKB-UniRule"/>
</dbReference>
<evidence type="ECO:0000256" key="2">
    <source>
        <dbReference type="ARBA" id="ARBA00022475"/>
    </source>
</evidence>
<keyword evidence="5" id="KW-0677">Repeat</keyword>
<dbReference type="PANTHER" id="PTHR24028">
    <property type="entry name" value="CADHERIN-87A"/>
    <property type="match status" value="1"/>
</dbReference>
<evidence type="ECO:0000256" key="12">
    <source>
        <dbReference type="SAM" id="Phobius"/>
    </source>
</evidence>
<feature type="domain" description="Cadherin" evidence="13">
    <location>
        <begin position="795"/>
        <end position="902"/>
    </location>
</feature>
<name>A0A6F9DNS6_9ASCI</name>
<keyword evidence="7" id="KW-0130">Cell adhesion</keyword>
<dbReference type="InterPro" id="IPR002126">
    <property type="entry name" value="Cadherin-like_dom"/>
</dbReference>
<dbReference type="GO" id="GO:0005886">
    <property type="term" value="C:plasma membrane"/>
    <property type="evidence" value="ECO:0007669"/>
    <property type="project" value="UniProtKB-SubCell"/>
</dbReference>
<dbReference type="PRINTS" id="PR00205">
    <property type="entry name" value="CADHERIN"/>
</dbReference>
<evidence type="ECO:0000256" key="4">
    <source>
        <dbReference type="ARBA" id="ARBA00022729"/>
    </source>
</evidence>
<dbReference type="CDD" id="cd11304">
    <property type="entry name" value="Cadherin_repeat"/>
    <property type="match status" value="6"/>
</dbReference>
<keyword evidence="10" id="KW-0325">Glycoprotein</keyword>
<keyword evidence="9 12" id="KW-0472">Membrane</keyword>
<gene>
    <name evidence="14" type="primary">Pcdh11x</name>
</gene>
<dbReference type="EMBL" id="LR788828">
    <property type="protein sequence ID" value="CAB3264690.1"/>
    <property type="molecule type" value="mRNA"/>
</dbReference>
<feature type="domain" description="Cadherin" evidence="13">
    <location>
        <begin position="142"/>
        <end position="262"/>
    </location>
</feature>
<dbReference type="PROSITE" id="PS00232">
    <property type="entry name" value="CADHERIN_1"/>
    <property type="match status" value="4"/>
</dbReference>
<evidence type="ECO:0000313" key="14">
    <source>
        <dbReference type="EMBL" id="CAB3264690.1"/>
    </source>
</evidence>
<evidence type="ECO:0000256" key="6">
    <source>
        <dbReference type="ARBA" id="ARBA00022837"/>
    </source>
</evidence>
<dbReference type="Pfam" id="PF00028">
    <property type="entry name" value="Cadherin"/>
    <property type="match status" value="6"/>
</dbReference>
<evidence type="ECO:0000256" key="5">
    <source>
        <dbReference type="ARBA" id="ARBA00022737"/>
    </source>
</evidence>
<keyword evidence="4" id="KW-0732">Signal</keyword>
<comment type="subcellular location">
    <subcellularLocation>
        <location evidence="1">Cell membrane</location>
        <topology evidence="1">Single-pass type I membrane protein</topology>
    </subcellularLocation>
</comment>
<dbReference type="InterPro" id="IPR050174">
    <property type="entry name" value="Protocadherin/Cadherin-CA"/>
</dbReference>
<dbReference type="FunFam" id="2.60.40.60:FF:000007">
    <property type="entry name" value="Protocadherin alpha 2"/>
    <property type="match status" value="1"/>
</dbReference>
<dbReference type="InterPro" id="IPR015919">
    <property type="entry name" value="Cadherin-like_sf"/>
</dbReference>
<dbReference type="AlphaFoldDB" id="A0A6F9DNS6"/>
<dbReference type="SUPFAM" id="SSF49313">
    <property type="entry name" value="Cadherin-like"/>
    <property type="match status" value="6"/>
</dbReference>
<feature type="domain" description="Cadherin" evidence="13">
    <location>
        <begin position="606"/>
        <end position="718"/>
    </location>
</feature>
<dbReference type="SMART" id="SM00112">
    <property type="entry name" value="CA"/>
    <property type="match status" value="7"/>
</dbReference>
<evidence type="ECO:0000256" key="7">
    <source>
        <dbReference type="ARBA" id="ARBA00022889"/>
    </source>
</evidence>
<feature type="transmembrane region" description="Helical" evidence="12">
    <location>
        <begin position="918"/>
        <end position="942"/>
    </location>
</feature>
<organism evidence="14">
    <name type="scientific">Phallusia mammillata</name>
    <dbReference type="NCBI Taxonomy" id="59560"/>
    <lineage>
        <taxon>Eukaryota</taxon>
        <taxon>Metazoa</taxon>
        <taxon>Chordata</taxon>
        <taxon>Tunicata</taxon>
        <taxon>Ascidiacea</taxon>
        <taxon>Phlebobranchia</taxon>
        <taxon>Ascidiidae</taxon>
        <taxon>Phallusia</taxon>
    </lineage>
</organism>
<evidence type="ECO:0000256" key="11">
    <source>
        <dbReference type="PROSITE-ProRule" id="PRU00043"/>
    </source>
</evidence>
<evidence type="ECO:0000256" key="1">
    <source>
        <dbReference type="ARBA" id="ARBA00004251"/>
    </source>
</evidence>
<dbReference type="Gene3D" id="2.60.40.60">
    <property type="entry name" value="Cadherins"/>
    <property type="match status" value="7"/>
</dbReference>
<keyword evidence="8 12" id="KW-1133">Transmembrane helix</keyword>
<proteinExistence type="evidence at transcript level"/>
<evidence type="ECO:0000256" key="10">
    <source>
        <dbReference type="ARBA" id="ARBA00023180"/>
    </source>
</evidence>
<evidence type="ECO:0000256" key="9">
    <source>
        <dbReference type="ARBA" id="ARBA00023136"/>
    </source>
</evidence>
<dbReference type="FunFam" id="2.60.40.60:FF:000036">
    <property type="entry name" value="Protocadherin 9"/>
    <property type="match status" value="1"/>
</dbReference>
<dbReference type="PROSITE" id="PS50268">
    <property type="entry name" value="CADHERIN_2"/>
    <property type="match status" value="7"/>
</dbReference>
<accession>A0A6F9DNS6</accession>
<dbReference type="InterPro" id="IPR020894">
    <property type="entry name" value="Cadherin_CS"/>
</dbReference>
<evidence type="ECO:0000256" key="8">
    <source>
        <dbReference type="ARBA" id="ARBA00022989"/>
    </source>
</evidence>
<feature type="domain" description="Cadherin" evidence="13">
    <location>
        <begin position="58"/>
        <end position="141"/>
    </location>
</feature>